<dbReference type="FunFam" id="2.40.10.10:FF:000068">
    <property type="entry name" value="transmembrane protease serine 2"/>
    <property type="match status" value="1"/>
</dbReference>
<sequence length="442" mass="47163">MKSLFVFALLLVAVSANIPRGQRVVGGDIATVGQFPYAVGLITRINILLTGQCSGSLVSANYILTAARCVSGIQNAVAVFAGVRINDATEQGQVRITVDRFKIHPQYEAEPDIFDVALIELPLPVPFSDRVRPVRLPNLRQVEATFVGQQATYIGWGRFGEGTTNSEVLRFGRAQVISTLACRLSLPTNTIVDEHVCTDGANSSPCQGDFGAPLTIVDADGITTQIGVFSFISILGCESGRAAVHTRMSSYLTWIGENSDPIPLLIATISLTILAVDPVASLTVHPTRARVVGGALASAGQFPYAVGLITHSTSIFTGRCAGSLVSANYVLTAASCVQSATSAFAYLGGLRVDDAAEAGRERLLIERFILHSSFVEDGENYDVALGQLPRSVTFTDRIRPIRLPNLRQVQATFAGQQGTVFGWGRFGSGISNSPELRFGRAE</sequence>
<evidence type="ECO:0000256" key="1">
    <source>
        <dbReference type="ARBA" id="ARBA00023157"/>
    </source>
</evidence>
<dbReference type="VEuPathDB" id="VectorBase:AALB20_029506"/>
<dbReference type="InterPro" id="IPR043504">
    <property type="entry name" value="Peptidase_S1_PA_chymotrypsin"/>
</dbReference>
<dbReference type="EnsemblMetazoa" id="AALB004125-RA">
    <property type="protein sequence ID" value="AALB004125-PA"/>
    <property type="gene ID" value="AALB004125"/>
</dbReference>
<reference evidence="4" key="2">
    <citation type="submission" date="2022-08" db="UniProtKB">
        <authorList>
            <consortium name="EnsemblMetazoa"/>
        </authorList>
    </citation>
    <scope>IDENTIFICATION</scope>
    <source>
        <strain evidence="4">STECLA/ALBI9_A</strain>
    </source>
</reference>
<protein>
    <recommendedName>
        <fullName evidence="3">Peptidase S1 domain-containing protein</fullName>
    </recommendedName>
</protein>
<dbReference type="GO" id="GO:0004252">
    <property type="term" value="F:serine-type endopeptidase activity"/>
    <property type="evidence" value="ECO:0007669"/>
    <property type="project" value="InterPro"/>
</dbReference>
<feature type="domain" description="Peptidase S1" evidence="3">
    <location>
        <begin position="24"/>
        <end position="260"/>
    </location>
</feature>
<organism evidence="4 5">
    <name type="scientific">Anopheles albimanus</name>
    <name type="common">New world malaria mosquito</name>
    <dbReference type="NCBI Taxonomy" id="7167"/>
    <lineage>
        <taxon>Eukaryota</taxon>
        <taxon>Metazoa</taxon>
        <taxon>Ecdysozoa</taxon>
        <taxon>Arthropoda</taxon>
        <taxon>Hexapoda</taxon>
        <taxon>Insecta</taxon>
        <taxon>Pterygota</taxon>
        <taxon>Neoptera</taxon>
        <taxon>Endopterygota</taxon>
        <taxon>Diptera</taxon>
        <taxon>Nematocera</taxon>
        <taxon>Culicoidea</taxon>
        <taxon>Culicidae</taxon>
        <taxon>Anophelinae</taxon>
        <taxon>Anopheles</taxon>
    </lineage>
</organism>
<name>A0A182FC91_ANOAL</name>
<comment type="similarity">
    <text evidence="2">Belongs to the peptidase S1 family. CLIP subfamily.</text>
</comment>
<dbReference type="PANTHER" id="PTHR24250">
    <property type="entry name" value="CHYMOTRYPSIN-RELATED"/>
    <property type="match status" value="1"/>
</dbReference>
<keyword evidence="1" id="KW-1015">Disulfide bond</keyword>
<keyword evidence="5" id="KW-1185">Reference proteome</keyword>
<evidence type="ECO:0000313" key="5">
    <source>
        <dbReference type="Proteomes" id="UP000069272"/>
    </source>
</evidence>
<proteinExistence type="inferred from homology"/>
<dbReference type="PANTHER" id="PTHR24250:SF50">
    <property type="entry name" value="PEPTIDASE S1 DOMAIN-CONTAINING PROTEIN"/>
    <property type="match status" value="1"/>
</dbReference>
<feature type="domain" description="Peptidase S1" evidence="3">
    <location>
        <begin position="291"/>
        <end position="442"/>
    </location>
</feature>
<dbReference type="SMART" id="SM00020">
    <property type="entry name" value="Tryp_SPc"/>
    <property type="match status" value="2"/>
</dbReference>
<dbReference type="Proteomes" id="UP000069272">
    <property type="component" value="Chromosome 3L"/>
</dbReference>
<dbReference type="VEuPathDB" id="VectorBase:AALB20_028003"/>
<dbReference type="InterPro" id="IPR009003">
    <property type="entry name" value="Peptidase_S1_PA"/>
</dbReference>
<dbReference type="InterPro" id="IPR001254">
    <property type="entry name" value="Trypsin_dom"/>
</dbReference>
<evidence type="ECO:0000313" key="4">
    <source>
        <dbReference type="EnsemblMetazoa" id="AALB004125-PA"/>
    </source>
</evidence>
<dbReference type="CDD" id="cd00190">
    <property type="entry name" value="Tryp_SPc"/>
    <property type="match status" value="1"/>
</dbReference>
<dbReference type="Pfam" id="PF00089">
    <property type="entry name" value="Trypsin"/>
    <property type="match status" value="2"/>
</dbReference>
<dbReference type="VEuPathDB" id="VectorBase:AALB004125"/>
<dbReference type="PROSITE" id="PS50240">
    <property type="entry name" value="TRYPSIN_DOM"/>
    <property type="match status" value="2"/>
</dbReference>
<dbReference type="Gene3D" id="2.40.10.10">
    <property type="entry name" value="Trypsin-like serine proteases"/>
    <property type="match status" value="2"/>
</dbReference>
<dbReference type="SUPFAM" id="SSF50494">
    <property type="entry name" value="Trypsin-like serine proteases"/>
    <property type="match status" value="2"/>
</dbReference>
<dbReference type="AlphaFoldDB" id="A0A182FC91"/>
<dbReference type="GO" id="GO:0006508">
    <property type="term" value="P:proteolysis"/>
    <property type="evidence" value="ECO:0007669"/>
    <property type="project" value="InterPro"/>
</dbReference>
<accession>A0A182FC91</accession>
<dbReference type="PRINTS" id="PR00722">
    <property type="entry name" value="CHYMOTRYPSIN"/>
</dbReference>
<dbReference type="InterPro" id="IPR001314">
    <property type="entry name" value="Peptidase_S1A"/>
</dbReference>
<evidence type="ECO:0000256" key="2">
    <source>
        <dbReference type="ARBA" id="ARBA00024195"/>
    </source>
</evidence>
<reference evidence="4 5" key="1">
    <citation type="journal article" date="2017" name="G3 (Bethesda)">
        <title>The Physical Genome Mapping of Anopheles albimanus Corrected Scaffold Misassemblies and Identified Interarm Rearrangements in Genus Anopheles.</title>
        <authorList>
            <person name="Artemov G.N."/>
            <person name="Peery A.N."/>
            <person name="Jiang X."/>
            <person name="Tu Z."/>
            <person name="Stegniy V.N."/>
            <person name="Sharakhova M.V."/>
            <person name="Sharakhov I.V."/>
        </authorList>
    </citation>
    <scope>NUCLEOTIDE SEQUENCE [LARGE SCALE GENOMIC DNA]</scope>
    <source>
        <strain evidence="4 5">ALBI9_A</strain>
    </source>
</reference>
<evidence type="ECO:0000259" key="3">
    <source>
        <dbReference type="PROSITE" id="PS50240"/>
    </source>
</evidence>
<dbReference type="STRING" id="7167.A0A182FC91"/>